<dbReference type="GeneID" id="64978039"/>
<dbReference type="OrthoDB" id="5396328at2759"/>
<gene>
    <name evidence="1" type="ORF">APUU_61090S</name>
</gene>
<keyword evidence="2" id="KW-1185">Reference proteome</keyword>
<dbReference type="AlphaFoldDB" id="A0A7R7XUM6"/>
<dbReference type="EMBL" id="AP024448">
    <property type="protein sequence ID" value="BCS28042.1"/>
    <property type="molecule type" value="Genomic_DNA"/>
</dbReference>
<reference evidence="1" key="2">
    <citation type="submission" date="2021-02" db="EMBL/GenBank/DDBJ databases">
        <title>Aspergillus puulaauensis MK2 genome sequence.</title>
        <authorList>
            <person name="Futagami T."/>
            <person name="Mori K."/>
            <person name="Kadooka C."/>
            <person name="Tanaka T."/>
        </authorList>
    </citation>
    <scope>NUCLEOTIDE SEQUENCE</scope>
    <source>
        <strain evidence="1">MK2</strain>
    </source>
</reference>
<organism evidence="1 2">
    <name type="scientific">Aspergillus puulaauensis</name>
    <dbReference type="NCBI Taxonomy" id="1220207"/>
    <lineage>
        <taxon>Eukaryota</taxon>
        <taxon>Fungi</taxon>
        <taxon>Dikarya</taxon>
        <taxon>Ascomycota</taxon>
        <taxon>Pezizomycotina</taxon>
        <taxon>Eurotiomycetes</taxon>
        <taxon>Eurotiomycetidae</taxon>
        <taxon>Eurotiales</taxon>
        <taxon>Aspergillaceae</taxon>
        <taxon>Aspergillus</taxon>
    </lineage>
</organism>
<name>A0A7R7XUM6_9EURO</name>
<dbReference type="PANTHER" id="PTHR37535">
    <property type="entry name" value="FLUG DOMAIN PROTEIN"/>
    <property type="match status" value="1"/>
</dbReference>
<dbReference type="KEGG" id="apuu:APUU_61090S"/>
<evidence type="ECO:0000313" key="2">
    <source>
        <dbReference type="Proteomes" id="UP000654913"/>
    </source>
</evidence>
<accession>A0A7R7XUM6</accession>
<dbReference type="Proteomes" id="UP000654913">
    <property type="component" value="Chromosome 6"/>
</dbReference>
<dbReference type="PANTHER" id="PTHR37535:SF3">
    <property type="entry name" value="FLUG DOMAIN-CONTAINING PROTEIN"/>
    <property type="match status" value="1"/>
</dbReference>
<dbReference type="RefSeq" id="XP_041560228.1">
    <property type="nucleotide sequence ID" value="XM_041694393.1"/>
</dbReference>
<dbReference type="Pfam" id="PF11917">
    <property type="entry name" value="DUF3435"/>
    <property type="match status" value="1"/>
</dbReference>
<dbReference type="InterPro" id="IPR021842">
    <property type="entry name" value="DUF3435"/>
</dbReference>
<protein>
    <submittedName>
        <fullName evidence="1">Uncharacterized protein</fullName>
    </submittedName>
</protein>
<reference evidence="1" key="1">
    <citation type="submission" date="2021-01" db="EMBL/GenBank/DDBJ databases">
        <authorList>
            <consortium name="Aspergillus puulaauensis MK2 genome sequencing consortium"/>
            <person name="Kazuki M."/>
            <person name="Futagami T."/>
        </authorList>
    </citation>
    <scope>NUCLEOTIDE SEQUENCE</scope>
    <source>
        <strain evidence="1">MK2</strain>
    </source>
</reference>
<sequence>MIQRWVTIDPEFIKGERYTDEKVTPKNWIPEQKMLRTNFVFYVMVAGIVDQAFRAIRTVDELLSTVPPKGRESWTLEWNDTEKNLPVLRMVTPDGPHPTRGLTFSSIHYQFTALAQREHFRDPLRIHGIRGRVAGTLDSKASEAIRSQALDHQNPNTYMKYQSKFKRANIQACYWNLEPDYECLEIEESMTHHRDPNAPQKLDAAALAEFENDQEMMALYERIDMLTERINRRPGEQPDLANEREKLYTKAAKKRRSKIKKFINTWWKSSYDEYIAGSNLTERDSTSLFSIYAKYMPERLRLRDNLFTETPINSEIGRQCMLDMFRYPKSV</sequence>
<evidence type="ECO:0000313" key="1">
    <source>
        <dbReference type="EMBL" id="BCS28042.1"/>
    </source>
</evidence>
<proteinExistence type="predicted"/>